<dbReference type="PANTHER" id="PTHR43532">
    <property type="entry name" value="GLUCOSE-1-PHOSPHATE THYMIDYLYLTRANSFERASE"/>
    <property type="match status" value="1"/>
</dbReference>
<dbReference type="Pfam" id="PF00483">
    <property type="entry name" value="NTP_transferase"/>
    <property type="match status" value="1"/>
</dbReference>
<dbReference type="EMBL" id="JAPDOD010000014">
    <property type="protein sequence ID" value="MDA0161764.1"/>
    <property type="molecule type" value="Genomic_DNA"/>
</dbReference>
<evidence type="ECO:0000256" key="6">
    <source>
        <dbReference type="ARBA" id="ARBA00022695"/>
    </source>
</evidence>
<dbReference type="GO" id="GO:0008879">
    <property type="term" value="F:glucose-1-phosphate thymidylyltransferase activity"/>
    <property type="evidence" value="ECO:0007669"/>
    <property type="project" value="UniProtKB-EC"/>
</dbReference>
<evidence type="ECO:0000256" key="9">
    <source>
        <dbReference type="ARBA" id="ARBA00032492"/>
    </source>
</evidence>
<proteinExistence type="inferred from homology"/>
<dbReference type="AlphaFoldDB" id="A0A9X3MSD0"/>
<keyword evidence="5" id="KW-0808">Transferase</keyword>
<gene>
    <name evidence="13" type="ORF">OM076_15935</name>
</gene>
<organism evidence="13 14">
    <name type="scientific">Solirubrobacter ginsenosidimutans</name>
    <dbReference type="NCBI Taxonomy" id="490573"/>
    <lineage>
        <taxon>Bacteria</taxon>
        <taxon>Bacillati</taxon>
        <taxon>Actinomycetota</taxon>
        <taxon>Thermoleophilia</taxon>
        <taxon>Solirubrobacterales</taxon>
        <taxon>Solirubrobacteraceae</taxon>
        <taxon>Solirubrobacter</taxon>
    </lineage>
</organism>
<evidence type="ECO:0000256" key="5">
    <source>
        <dbReference type="ARBA" id="ARBA00022679"/>
    </source>
</evidence>
<evidence type="ECO:0000256" key="1">
    <source>
        <dbReference type="ARBA" id="ARBA00001946"/>
    </source>
</evidence>
<dbReference type="InterPro" id="IPR005835">
    <property type="entry name" value="NTP_transferase_dom"/>
</dbReference>
<evidence type="ECO:0000256" key="7">
    <source>
        <dbReference type="ARBA" id="ARBA00022723"/>
    </source>
</evidence>
<evidence type="ECO:0000256" key="2">
    <source>
        <dbReference type="ARBA" id="ARBA00010480"/>
    </source>
</evidence>
<name>A0A9X3MSD0_9ACTN</name>
<dbReference type="RefSeq" id="WP_270040980.1">
    <property type="nucleotide sequence ID" value="NZ_JAPDOD010000014.1"/>
</dbReference>
<dbReference type="GO" id="GO:0046872">
    <property type="term" value="F:metal ion binding"/>
    <property type="evidence" value="ECO:0007669"/>
    <property type="project" value="UniProtKB-KW"/>
</dbReference>
<dbReference type="PANTHER" id="PTHR43532:SF1">
    <property type="entry name" value="GLUCOSE-1-PHOSPHATE THYMIDYLYLTRANSFERASE 1"/>
    <property type="match status" value="1"/>
</dbReference>
<keyword evidence="6" id="KW-0548">Nucleotidyltransferase</keyword>
<keyword evidence="7" id="KW-0479">Metal-binding</keyword>
<protein>
    <recommendedName>
        <fullName evidence="4">Glucose-1-phosphate thymidylyltransferase</fullName>
        <ecNumber evidence="3">2.7.7.24</ecNumber>
    </recommendedName>
    <alternativeName>
        <fullName evidence="10">dTDP-glucose pyrophosphorylase</fullName>
    </alternativeName>
    <alternativeName>
        <fullName evidence="9">dTDP-glucose synthase</fullName>
    </alternativeName>
</protein>
<dbReference type="Proteomes" id="UP001149140">
    <property type="component" value="Unassembled WGS sequence"/>
</dbReference>
<evidence type="ECO:0000313" key="14">
    <source>
        <dbReference type="Proteomes" id="UP001149140"/>
    </source>
</evidence>
<evidence type="ECO:0000256" key="10">
    <source>
        <dbReference type="ARBA" id="ARBA00032598"/>
    </source>
</evidence>
<comment type="cofactor">
    <cofactor evidence="1">
        <name>Mg(2+)</name>
        <dbReference type="ChEBI" id="CHEBI:18420"/>
    </cofactor>
</comment>
<evidence type="ECO:0000256" key="3">
    <source>
        <dbReference type="ARBA" id="ARBA00012461"/>
    </source>
</evidence>
<dbReference type="EC" id="2.7.7.24" evidence="3"/>
<keyword evidence="8" id="KW-0460">Magnesium</keyword>
<accession>A0A9X3MSD0</accession>
<comment type="caution">
    <text evidence="13">The sequence shown here is derived from an EMBL/GenBank/DDBJ whole genome shotgun (WGS) entry which is preliminary data.</text>
</comment>
<keyword evidence="14" id="KW-1185">Reference proteome</keyword>
<evidence type="ECO:0000313" key="13">
    <source>
        <dbReference type="EMBL" id="MDA0161764.1"/>
    </source>
</evidence>
<evidence type="ECO:0000256" key="4">
    <source>
        <dbReference type="ARBA" id="ARBA00017654"/>
    </source>
</evidence>
<evidence type="ECO:0000256" key="8">
    <source>
        <dbReference type="ARBA" id="ARBA00022842"/>
    </source>
</evidence>
<feature type="domain" description="Nucleotidyl transferase" evidence="12">
    <location>
        <begin position="8"/>
        <end position="242"/>
    </location>
</feature>
<reference evidence="13" key="1">
    <citation type="submission" date="2022-10" db="EMBL/GenBank/DDBJ databases">
        <title>The WGS of Solirubrobacter ginsenosidimutans DSM 21036.</title>
        <authorList>
            <person name="Jiang Z."/>
        </authorList>
    </citation>
    <scope>NUCLEOTIDE SEQUENCE</scope>
    <source>
        <strain evidence="13">DSM 21036</strain>
    </source>
</reference>
<evidence type="ECO:0000256" key="11">
    <source>
        <dbReference type="ARBA" id="ARBA00049336"/>
    </source>
</evidence>
<dbReference type="SUPFAM" id="SSF53448">
    <property type="entry name" value="Nucleotide-diphospho-sugar transferases"/>
    <property type="match status" value="1"/>
</dbReference>
<sequence length="259" mass="27580">MPTSPSLKGVILAGGTGSRLFPLTKITNKHLLPIYDRPMISYAVEAMVGAGVDEVMIVTGGTHAGEFLRLLGNGHEAGLSRLMYAYQENPGGIAEALGLAARFAGSDPVVVMLADNVFEQSIVTAIDAFRAEPEGARVILSEMADAAHLSHLGVAKLGDDGVISEIVEKPADPPSRFAVTGVYCYESSVFDVIQTLEPSGRGELEITDVNNFYAREGRLRYDVVQGFWGDAGESIDGYYVVNDYVREHGANRAPSTAGA</sequence>
<evidence type="ECO:0000259" key="12">
    <source>
        <dbReference type="Pfam" id="PF00483"/>
    </source>
</evidence>
<dbReference type="Gene3D" id="3.90.550.10">
    <property type="entry name" value="Spore Coat Polysaccharide Biosynthesis Protein SpsA, Chain A"/>
    <property type="match status" value="1"/>
</dbReference>
<dbReference type="InterPro" id="IPR029044">
    <property type="entry name" value="Nucleotide-diphossugar_trans"/>
</dbReference>
<comment type="similarity">
    <text evidence="2">Belongs to the glucose-1-phosphate thymidylyltransferase family.</text>
</comment>
<comment type="catalytic activity">
    <reaction evidence="11">
        <text>dTTP + alpha-D-glucose 1-phosphate + H(+) = dTDP-alpha-D-glucose + diphosphate</text>
        <dbReference type="Rhea" id="RHEA:15225"/>
        <dbReference type="ChEBI" id="CHEBI:15378"/>
        <dbReference type="ChEBI" id="CHEBI:33019"/>
        <dbReference type="ChEBI" id="CHEBI:37568"/>
        <dbReference type="ChEBI" id="CHEBI:57477"/>
        <dbReference type="ChEBI" id="CHEBI:58601"/>
        <dbReference type="EC" id="2.7.7.24"/>
    </reaction>
</comment>
<dbReference type="InterPro" id="IPR005907">
    <property type="entry name" value="G1P_thy_trans_s"/>
</dbReference>